<feature type="compositionally biased region" description="Polar residues" evidence="1">
    <location>
        <begin position="124"/>
        <end position="144"/>
    </location>
</feature>
<feature type="compositionally biased region" description="Polar residues" evidence="1">
    <location>
        <begin position="309"/>
        <end position="318"/>
    </location>
</feature>
<keyword evidence="3" id="KW-1185">Reference proteome</keyword>
<dbReference type="RefSeq" id="XP_031021928.1">
    <property type="nucleotide sequence ID" value="XM_031172099.1"/>
</dbReference>
<gene>
    <name evidence="2" type="ORF">SmJEL517_g06173</name>
</gene>
<evidence type="ECO:0000313" key="2">
    <source>
        <dbReference type="EMBL" id="TPX30214.1"/>
    </source>
</evidence>
<feature type="region of interest" description="Disordered" evidence="1">
    <location>
        <begin position="114"/>
        <end position="144"/>
    </location>
</feature>
<proteinExistence type="predicted"/>
<feature type="region of interest" description="Disordered" evidence="1">
    <location>
        <begin position="294"/>
        <end position="330"/>
    </location>
</feature>
<dbReference type="Proteomes" id="UP000319731">
    <property type="component" value="Unassembled WGS sequence"/>
</dbReference>
<feature type="region of interest" description="Disordered" evidence="1">
    <location>
        <begin position="346"/>
        <end position="459"/>
    </location>
</feature>
<accession>A0A507BWK5</accession>
<comment type="caution">
    <text evidence="2">The sequence shown here is derived from an EMBL/GenBank/DDBJ whole genome shotgun (WGS) entry which is preliminary data.</text>
</comment>
<dbReference type="EMBL" id="QEAO01000085">
    <property type="protein sequence ID" value="TPX30214.1"/>
    <property type="molecule type" value="Genomic_DNA"/>
</dbReference>
<dbReference type="OrthoDB" id="10673636at2759"/>
<sequence length="589" mass="64158">MASSEIVRFLSNSSSNNAVQMMGATWKSNERPPATKQYKSSITMKSRNVDVATMNNSRSGIESTNKSTLNTNSQQQDVSLEFDTFDAITGWGENQNDEPVRRCLTAPSTVSYVSGDTPFPTPDISRNQPLKSGASRRTPSGKTRTLVLNNSTPKSSAKVKSTRVSNNVRMSGCTGEAEEEHNHRKWLMDGEDDSIEYLCDDREAWDIPGCVVAATPLSPQLDSKPLIYNDAATTITVASSARSSPKMMPPPLPASLMAAALDIIQESDKIVDTRAMERKAVLPHIESSPMLKIPQQQHHFQQHQPQLQSNPSRPNSPAHTRPKSSKSSLNMYMQPSKDLMVNTTASINTLPPPEAVLRPKSAKPVARAGTPSTPMDIISVRQKLRRSANKRSIGLAASKGNDSKPKSRPTSSTRKDHSKAVRSVLAPAADPVDGILIDSRPGSGRRGTVAADDYLSDDDNEPADRQCMRLRQAPWSATPTISGRSFTTTTTSTLEKQASATSNITTGPAIPAASFDLAESRWSTLRASKTSNSKLRVKTCCLEPFVVAEPLLSREMDQFAKKVLPSDLSRPPSTAGSYEYLTNVTRRFT</sequence>
<evidence type="ECO:0000313" key="3">
    <source>
        <dbReference type="Proteomes" id="UP000319731"/>
    </source>
</evidence>
<feature type="compositionally biased region" description="Low complexity" evidence="1">
    <location>
        <begin position="295"/>
        <end position="308"/>
    </location>
</feature>
<reference evidence="2 3" key="1">
    <citation type="journal article" date="2019" name="Sci. Rep.">
        <title>Comparative genomics of chytrid fungi reveal insights into the obligate biotrophic and pathogenic lifestyle of Synchytrium endobioticum.</title>
        <authorList>
            <person name="van de Vossenberg B.T.L.H."/>
            <person name="Warris S."/>
            <person name="Nguyen H.D.T."/>
            <person name="van Gent-Pelzer M.P.E."/>
            <person name="Joly D.L."/>
            <person name="van de Geest H.C."/>
            <person name="Bonants P.J.M."/>
            <person name="Smith D.S."/>
            <person name="Levesque C.A."/>
            <person name="van der Lee T.A.J."/>
        </authorList>
    </citation>
    <scope>NUCLEOTIDE SEQUENCE [LARGE SCALE GENOMIC DNA]</scope>
    <source>
        <strain evidence="2 3">JEL517</strain>
    </source>
</reference>
<name>A0A507BWK5_9FUNG</name>
<dbReference type="GeneID" id="42007396"/>
<dbReference type="AlphaFoldDB" id="A0A507BWK5"/>
<protein>
    <submittedName>
        <fullName evidence="2">Uncharacterized protein</fullName>
    </submittedName>
</protein>
<evidence type="ECO:0000256" key="1">
    <source>
        <dbReference type="SAM" id="MobiDB-lite"/>
    </source>
</evidence>
<organism evidence="2 3">
    <name type="scientific">Synchytrium microbalum</name>
    <dbReference type="NCBI Taxonomy" id="1806994"/>
    <lineage>
        <taxon>Eukaryota</taxon>
        <taxon>Fungi</taxon>
        <taxon>Fungi incertae sedis</taxon>
        <taxon>Chytridiomycota</taxon>
        <taxon>Chytridiomycota incertae sedis</taxon>
        <taxon>Chytridiomycetes</taxon>
        <taxon>Synchytriales</taxon>
        <taxon>Synchytriaceae</taxon>
        <taxon>Synchytrium</taxon>
    </lineage>
</organism>